<organism evidence="1 2">
    <name type="scientific">Brachionus plicatilis</name>
    <name type="common">Marine rotifer</name>
    <name type="synonym">Brachionus muelleri</name>
    <dbReference type="NCBI Taxonomy" id="10195"/>
    <lineage>
        <taxon>Eukaryota</taxon>
        <taxon>Metazoa</taxon>
        <taxon>Spiralia</taxon>
        <taxon>Gnathifera</taxon>
        <taxon>Rotifera</taxon>
        <taxon>Eurotatoria</taxon>
        <taxon>Monogononta</taxon>
        <taxon>Pseudotrocha</taxon>
        <taxon>Ploima</taxon>
        <taxon>Brachionidae</taxon>
        <taxon>Brachionus</taxon>
    </lineage>
</organism>
<comment type="caution">
    <text evidence="1">The sequence shown here is derived from an EMBL/GenBank/DDBJ whole genome shotgun (WGS) entry which is preliminary data.</text>
</comment>
<proteinExistence type="predicted"/>
<accession>A0A3M7SGJ4</accession>
<keyword evidence="2" id="KW-1185">Reference proteome</keyword>
<reference evidence="1 2" key="1">
    <citation type="journal article" date="2018" name="Sci. Rep.">
        <title>Genomic signatures of local adaptation to the degree of environmental predictability in rotifers.</title>
        <authorList>
            <person name="Franch-Gras L."/>
            <person name="Hahn C."/>
            <person name="Garcia-Roger E.M."/>
            <person name="Carmona M.J."/>
            <person name="Serra M."/>
            <person name="Gomez A."/>
        </authorList>
    </citation>
    <scope>NUCLEOTIDE SEQUENCE [LARGE SCALE GENOMIC DNA]</scope>
    <source>
        <strain evidence="1">HYR1</strain>
    </source>
</reference>
<evidence type="ECO:0000313" key="1">
    <source>
        <dbReference type="EMBL" id="RNA34815.1"/>
    </source>
</evidence>
<name>A0A3M7SGJ4_BRAPC</name>
<dbReference type="EMBL" id="REGN01001409">
    <property type="protein sequence ID" value="RNA34815.1"/>
    <property type="molecule type" value="Genomic_DNA"/>
</dbReference>
<dbReference type="AlphaFoldDB" id="A0A3M7SGJ4"/>
<sequence length="39" mass="4563">MNLTKIQKMKYCQKDQESNQIRTKRLTASQNHAKTVAVK</sequence>
<evidence type="ECO:0000313" key="2">
    <source>
        <dbReference type="Proteomes" id="UP000276133"/>
    </source>
</evidence>
<protein>
    <submittedName>
        <fullName evidence="1">Uncharacterized protein</fullName>
    </submittedName>
</protein>
<dbReference type="Proteomes" id="UP000276133">
    <property type="component" value="Unassembled WGS sequence"/>
</dbReference>
<gene>
    <name evidence="1" type="ORF">BpHYR1_040715</name>
</gene>